<dbReference type="EMBL" id="JBHSQJ010000122">
    <property type="protein sequence ID" value="MFC5910576.1"/>
    <property type="molecule type" value="Genomic_DNA"/>
</dbReference>
<dbReference type="PROSITE" id="PS51194">
    <property type="entry name" value="HELICASE_CTER"/>
    <property type="match status" value="1"/>
</dbReference>
<dbReference type="Proteomes" id="UP001596174">
    <property type="component" value="Unassembled WGS sequence"/>
</dbReference>
<dbReference type="InterPro" id="IPR050742">
    <property type="entry name" value="Helicase_Restrict-Modif_Enz"/>
</dbReference>
<dbReference type="InterPro" id="IPR006935">
    <property type="entry name" value="Helicase/UvrB_N"/>
</dbReference>
<accession>A0ABW1G799</accession>
<feature type="region of interest" description="Disordered" evidence="1">
    <location>
        <begin position="507"/>
        <end position="529"/>
    </location>
</feature>
<keyword evidence="5" id="KW-1185">Reference proteome</keyword>
<dbReference type="SMART" id="SM00487">
    <property type="entry name" value="DEXDc"/>
    <property type="match status" value="1"/>
</dbReference>
<dbReference type="RefSeq" id="WP_380587984.1">
    <property type="nucleotide sequence ID" value="NZ_JBHSQJ010000122.1"/>
</dbReference>
<proteinExistence type="predicted"/>
<reference evidence="5" key="1">
    <citation type="journal article" date="2019" name="Int. J. Syst. Evol. Microbiol.">
        <title>The Global Catalogue of Microorganisms (GCM) 10K type strain sequencing project: providing services to taxonomists for standard genome sequencing and annotation.</title>
        <authorList>
            <consortium name="The Broad Institute Genomics Platform"/>
            <consortium name="The Broad Institute Genome Sequencing Center for Infectious Disease"/>
            <person name="Wu L."/>
            <person name="Ma J."/>
        </authorList>
    </citation>
    <scope>NUCLEOTIDE SEQUENCE [LARGE SCALE GENOMIC DNA]</scope>
    <source>
        <strain evidence="5">JCM 4816</strain>
    </source>
</reference>
<dbReference type="InterPro" id="IPR014001">
    <property type="entry name" value="Helicase_ATP-bd"/>
</dbReference>
<dbReference type="Gene3D" id="3.40.50.300">
    <property type="entry name" value="P-loop containing nucleotide triphosphate hydrolases"/>
    <property type="match status" value="2"/>
</dbReference>
<dbReference type="CDD" id="cd18785">
    <property type="entry name" value="SF2_C"/>
    <property type="match status" value="1"/>
</dbReference>
<feature type="domain" description="Helicase C-terminal" evidence="3">
    <location>
        <begin position="298"/>
        <end position="476"/>
    </location>
</feature>
<gene>
    <name evidence="4" type="ORF">ACFP3V_25590</name>
</gene>
<dbReference type="Gene3D" id="6.10.140.530">
    <property type="match status" value="2"/>
</dbReference>
<protein>
    <submittedName>
        <fullName evidence="4">Helicase associated domain protein</fullName>
    </submittedName>
</protein>
<evidence type="ECO:0000259" key="3">
    <source>
        <dbReference type="PROSITE" id="PS51194"/>
    </source>
</evidence>
<feature type="domain" description="Helicase ATP-binding" evidence="2">
    <location>
        <begin position="48"/>
        <end position="216"/>
    </location>
</feature>
<dbReference type="Pfam" id="PF04851">
    <property type="entry name" value="ResIII"/>
    <property type="match status" value="1"/>
</dbReference>
<name>A0ABW1G799_9ACTN</name>
<dbReference type="PANTHER" id="PTHR47396">
    <property type="entry name" value="TYPE I RESTRICTION ENZYME ECOKI R PROTEIN"/>
    <property type="match status" value="1"/>
</dbReference>
<dbReference type="InterPro" id="IPR005114">
    <property type="entry name" value="Helicase_assoc"/>
</dbReference>
<evidence type="ECO:0000259" key="2">
    <source>
        <dbReference type="PROSITE" id="PS51192"/>
    </source>
</evidence>
<comment type="caution">
    <text evidence="4">The sequence shown here is derived from an EMBL/GenBank/DDBJ whole genome shotgun (WGS) entry which is preliminary data.</text>
</comment>
<dbReference type="InterPro" id="IPR027417">
    <property type="entry name" value="P-loop_NTPase"/>
</dbReference>
<feature type="region of interest" description="Disordered" evidence="1">
    <location>
        <begin position="709"/>
        <end position="728"/>
    </location>
</feature>
<evidence type="ECO:0000256" key="1">
    <source>
        <dbReference type="SAM" id="MobiDB-lite"/>
    </source>
</evidence>
<dbReference type="SMART" id="SM00490">
    <property type="entry name" value="HELICc"/>
    <property type="match status" value="1"/>
</dbReference>
<dbReference type="PROSITE" id="PS51192">
    <property type="entry name" value="HELICASE_ATP_BIND_1"/>
    <property type="match status" value="1"/>
</dbReference>
<dbReference type="Pfam" id="PF03457">
    <property type="entry name" value="HA"/>
    <property type="match status" value="2"/>
</dbReference>
<evidence type="ECO:0000313" key="5">
    <source>
        <dbReference type="Proteomes" id="UP001596174"/>
    </source>
</evidence>
<organism evidence="4 5">
    <name type="scientific">Streptacidiphilus monticola</name>
    <dbReference type="NCBI Taxonomy" id="2161674"/>
    <lineage>
        <taxon>Bacteria</taxon>
        <taxon>Bacillati</taxon>
        <taxon>Actinomycetota</taxon>
        <taxon>Actinomycetes</taxon>
        <taxon>Kitasatosporales</taxon>
        <taxon>Streptomycetaceae</taxon>
        <taxon>Streptacidiphilus</taxon>
    </lineage>
</organism>
<dbReference type="InterPro" id="IPR001650">
    <property type="entry name" value="Helicase_C-like"/>
</dbReference>
<sequence length="757" mass="83528">MTTAPAATTVDPEYPAEPIAARPRTVHRHLPRAAALRPHQREAVSAVWRQVRDGGRALVESCCGSGKTVMAAGCARRLAPRGRVLVLVPTIDLLQQTATSWSTLGGRRGQAVAACSAREALDVAATHGRIRRAVTTDAKLLAQIVKAAPDGPLTVYATYASLERIVEAHGLWGLPAWDLIVVDEAHRTAGAAGKDWAAVHDDDKVPAARRVNFTATVKVSESVDDERDGTVYSMDDEAVFGPVVYRLTVDEGINLGLITDYQVLVPVVTDKDLRDLLTLPAINDLRSRRVNAELQELALCIALLRAAKQHGLRRIITFHSRNDNARSFSKALNAAFDLLPEDERPSALWSRALAGTDSPRVRKKAFDEFAGHSDPDSDELAVLCNCRLFGEGVDVPTVDAVVYVDPKSSTVDIIQGLGRAQRLHPRGLPKTARVILPVYLPEGEHDDEGGDPSREQAAELDRTAFSTVWRVLSSLAEHDARVTARIAELRTKRRVPSQGLALLAAEERKAEGRAGEQAQGTSAPTADAEFRESTAETTWLHIDARAHHEQILRAIKLRMFTPRSREWERMYERAEAFVAEHGHLDPAEGELKAWLHRQREQRNAGMLSPARISELDALGMIWSLHAAAWERGAAYATAWHTHHGELLVPATAHLDGYALGSWLRRQRKNLANLTDEQRQRLDTLDPLWRFDPKWARSYRRLQAYLAAGGTLTGPKHRPGPGDDPAFRPGAWLHQQQARADTLHPDQIGLLDALGQWR</sequence>
<evidence type="ECO:0000313" key="4">
    <source>
        <dbReference type="EMBL" id="MFC5910576.1"/>
    </source>
</evidence>
<dbReference type="Pfam" id="PF00271">
    <property type="entry name" value="Helicase_C"/>
    <property type="match status" value="1"/>
</dbReference>
<dbReference type="SUPFAM" id="SSF52540">
    <property type="entry name" value="P-loop containing nucleoside triphosphate hydrolases"/>
    <property type="match status" value="1"/>
</dbReference>
<dbReference type="PANTHER" id="PTHR47396:SF1">
    <property type="entry name" value="ATP-DEPENDENT HELICASE IRC3-RELATED"/>
    <property type="match status" value="1"/>
</dbReference>